<feature type="domain" description="SRCR" evidence="3">
    <location>
        <begin position="24"/>
        <end position="76"/>
    </location>
</feature>
<evidence type="ECO:0000313" key="5">
    <source>
        <dbReference type="Proteomes" id="UP000075714"/>
    </source>
</evidence>
<name>A0A150FX92_GONPE</name>
<evidence type="ECO:0000256" key="1">
    <source>
        <dbReference type="ARBA" id="ARBA00023157"/>
    </source>
</evidence>
<dbReference type="Proteomes" id="UP000075714">
    <property type="component" value="Unassembled WGS sequence"/>
</dbReference>
<keyword evidence="2" id="KW-0732">Signal</keyword>
<feature type="chain" id="PRO_5007561801" description="SRCR domain-containing protein" evidence="2">
    <location>
        <begin position="20"/>
        <end position="366"/>
    </location>
</feature>
<protein>
    <recommendedName>
        <fullName evidence="3">SRCR domain-containing protein</fullName>
    </recommendedName>
</protein>
<dbReference type="InterPro" id="IPR036772">
    <property type="entry name" value="SRCR-like_dom_sf"/>
</dbReference>
<reference evidence="5" key="1">
    <citation type="journal article" date="2016" name="Nat. Commun.">
        <title>The Gonium pectorale genome demonstrates co-option of cell cycle regulation during the evolution of multicellularity.</title>
        <authorList>
            <person name="Hanschen E.R."/>
            <person name="Marriage T.N."/>
            <person name="Ferris P.J."/>
            <person name="Hamaji T."/>
            <person name="Toyoda A."/>
            <person name="Fujiyama A."/>
            <person name="Neme R."/>
            <person name="Noguchi H."/>
            <person name="Minakuchi Y."/>
            <person name="Suzuki M."/>
            <person name="Kawai-Toyooka H."/>
            <person name="Smith D.R."/>
            <person name="Sparks H."/>
            <person name="Anderson J."/>
            <person name="Bakaric R."/>
            <person name="Luria V."/>
            <person name="Karger A."/>
            <person name="Kirschner M.W."/>
            <person name="Durand P.M."/>
            <person name="Michod R.E."/>
            <person name="Nozaki H."/>
            <person name="Olson B.J."/>
        </authorList>
    </citation>
    <scope>NUCLEOTIDE SEQUENCE [LARGE SCALE GENOMIC DNA]</scope>
    <source>
        <strain evidence="5">NIES-2863</strain>
    </source>
</reference>
<evidence type="ECO:0000256" key="2">
    <source>
        <dbReference type="SAM" id="SignalP"/>
    </source>
</evidence>
<keyword evidence="5" id="KW-1185">Reference proteome</keyword>
<proteinExistence type="predicted"/>
<organism evidence="4 5">
    <name type="scientific">Gonium pectorale</name>
    <name type="common">Green alga</name>
    <dbReference type="NCBI Taxonomy" id="33097"/>
    <lineage>
        <taxon>Eukaryota</taxon>
        <taxon>Viridiplantae</taxon>
        <taxon>Chlorophyta</taxon>
        <taxon>core chlorophytes</taxon>
        <taxon>Chlorophyceae</taxon>
        <taxon>CS clade</taxon>
        <taxon>Chlamydomonadales</taxon>
        <taxon>Volvocaceae</taxon>
        <taxon>Gonium</taxon>
    </lineage>
</organism>
<evidence type="ECO:0000313" key="4">
    <source>
        <dbReference type="EMBL" id="KXZ42231.1"/>
    </source>
</evidence>
<dbReference type="EMBL" id="LSYV01000178">
    <property type="protein sequence ID" value="KXZ42231.1"/>
    <property type="molecule type" value="Genomic_DNA"/>
</dbReference>
<dbReference type="GO" id="GO:0016020">
    <property type="term" value="C:membrane"/>
    <property type="evidence" value="ECO:0007669"/>
    <property type="project" value="InterPro"/>
</dbReference>
<keyword evidence="1" id="KW-1015">Disulfide bond</keyword>
<dbReference type="AlphaFoldDB" id="A0A150FX92"/>
<comment type="caution">
    <text evidence="4">The sequence shown here is derived from an EMBL/GenBank/DDBJ whole genome shotgun (WGS) entry which is preliminary data.</text>
</comment>
<accession>A0A150FX92</accession>
<dbReference type="PROSITE" id="PS50287">
    <property type="entry name" value="SRCR_2"/>
    <property type="match status" value="1"/>
</dbReference>
<evidence type="ECO:0000259" key="3">
    <source>
        <dbReference type="PROSITE" id="PS50287"/>
    </source>
</evidence>
<gene>
    <name evidence="4" type="ORF">GPECTOR_178g240</name>
</gene>
<dbReference type="OrthoDB" id="535306at2759"/>
<sequence>MRVFLALTLVLLLAQLSCGEYYGVRLAGGSGSVGRLEMRSSANFLGQWLPVCDDDSFRSTQSTRREYPRIMCQLLGYPYGRHTYLDELIYRPGDASLSRPVKINFCSAKASSEGGRHLLGRLGEGSDAGGSSLVEGDRRQLYSPIVGTIDAAPDAPYECQIQSGLCDKTGPLVALECSHTLLPELPRPPVRPVPGPTSAWGSGSVRLMGGVGQYWLGMVGIQGVMSFRVEPNLCNYKNIGDCLYGRVEIEVPAPGGGNGTVWAPLCAPPPDVSAFDLARLMCRQLLGLRPTSSVDYISGASTPFDIPQGPVTTEGHFNPAKYAAWANIMGGTISLVAAVQDLSLNVTSSPCADGKLFAAMCSRFGR</sequence>
<dbReference type="InterPro" id="IPR001190">
    <property type="entry name" value="SRCR"/>
</dbReference>
<feature type="signal peptide" evidence="2">
    <location>
        <begin position="1"/>
        <end position="19"/>
    </location>
</feature>
<dbReference type="SUPFAM" id="SSF56487">
    <property type="entry name" value="SRCR-like"/>
    <property type="match status" value="1"/>
</dbReference>